<feature type="region of interest" description="Disordered" evidence="1">
    <location>
        <begin position="1"/>
        <end position="42"/>
    </location>
</feature>
<dbReference type="InterPro" id="IPR005300">
    <property type="entry name" value="MltA_B"/>
</dbReference>
<dbReference type="CDD" id="cd14668">
    <property type="entry name" value="mlta_B"/>
    <property type="match status" value="1"/>
</dbReference>
<dbReference type="Pfam" id="PF03562">
    <property type="entry name" value="MltA"/>
    <property type="match status" value="1"/>
</dbReference>
<dbReference type="SUPFAM" id="SSF50685">
    <property type="entry name" value="Barwin-like endoglucanases"/>
    <property type="match status" value="1"/>
</dbReference>
<feature type="non-terminal residue" evidence="3">
    <location>
        <position position="281"/>
    </location>
</feature>
<dbReference type="GO" id="GO:0004553">
    <property type="term" value="F:hydrolase activity, hydrolyzing O-glycosyl compounds"/>
    <property type="evidence" value="ECO:0007669"/>
    <property type="project" value="InterPro"/>
</dbReference>
<dbReference type="SMART" id="SM00925">
    <property type="entry name" value="MltA"/>
    <property type="match status" value="1"/>
</dbReference>
<dbReference type="PANTHER" id="PTHR30124:SF0">
    <property type="entry name" value="MEMBRANE-BOUND LYTIC MUREIN TRANSGLYCOSYLASE A"/>
    <property type="match status" value="1"/>
</dbReference>
<evidence type="ECO:0000256" key="1">
    <source>
        <dbReference type="SAM" id="MobiDB-lite"/>
    </source>
</evidence>
<dbReference type="AlphaFoldDB" id="A0A3B0RUY2"/>
<dbReference type="InterPro" id="IPR026044">
    <property type="entry name" value="MltA"/>
</dbReference>
<dbReference type="GO" id="GO:0009253">
    <property type="term" value="P:peptidoglycan catabolic process"/>
    <property type="evidence" value="ECO:0007669"/>
    <property type="project" value="TreeGrafter"/>
</dbReference>
<reference evidence="3" key="1">
    <citation type="submission" date="2018-06" db="EMBL/GenBank/DDBJ databases">
        <authorList>
            <person name="Zhirakovskaya E."/>
        </authorList>
    </citation>
    <scope>NUCLEOTIDE SEQUENCE</scope>
</reference>
<feature type="compositionally biased region" description="Pro residues" evidence="1">
    <location>
        <begin position="18"/>
        <end position="27"/>
    </location>
</feature>
<feature type="domain" description="Lytic transglycosylase MltA" evidence="2">
    <location>
        <begin position="137"/>
        <end position="281"/>
    </location>
</feature>
<organism evidence="3">
    <name type="scientific">hydrothermal vent metagenome</name>
    <dbReference type="NCBI Taxonomy" id="652676"/>
    <lineage>
        <taxon>unclassified sequences</taxon>
        <taxon>metagenomes</taxon>
        <taxon>ecological metagenomes</taxon>
    </lineage>
</organism>
<name>A0A3B0RUY2_9ZZZZ</name>
<feature type="compositionally biased region" description="Low complexity" evidence="1">
    <location>
        <begin position="28"/>
        <end position="37"/>
    </location>
</feature>
<dbReference type="InterPro" id="IPR036908">
    <property type="entry name" value="RlpA-like_sf"/>
</dbReference>
<evidence type="ECO:0000259" key="2">
    <source>
        <dbReference type="SMART" id="SM00925"/>
    </source>
</evidence>
<sequence>MDKKPKTAPPVVQIKPVAPTPTIPDEPAPQVQPANPVADDDGVIRQKTDFTALPGWEKSSSIPAFQAFLGSCQRFAKTKTANPAFDQPCAKAKKLADNPAGLSRVLVRLFFEAEFTPYFISVPETEQGLLTAYYEPELPVQNQQSPEFSEPILARPDDLVTVSLRRMDASLPDKRLVGLVKNGQMQPYFTRKQIRQTTGRPLAWGRPIDVFFLQVQGSGRIRFSSGKTMRAAFAGHNGRRYHSIGRELVKRGELAAGKASKGAIENWMQQAGRDATQNLMN</sequence>
<gene>
    <name evidence="3" type="ORF">MNBD_ALPHA06-1093</name>
</gene>
<dbReference type="Gene3D" id="2.40.240.50">
    <property type="entry name" value="Barwin-like endoglucanases"/>
    <property type="match status" value="1"/>
</dbReference>
<proteinExistence type="predicted"/>
<dbReference type="EMBL" id="UOEE01000215">
    <property type="protein sequence ID" value="VAV96027.1"/>
    <property type="molecule type" value="Genomic_DNA"/>
</dbReference>
<accession>A0A3B0RUY2</accession>
<dbReference type="GO" id="GO:0008933">
    <property type="term" value="F:peptidoglycan lytic transglycosylase activity"/>
    <property type="evidence" value="ECO:0007669"/>
    <property type="project" value="TreeGrafter"/>
</dbReference>
<dbReference type="PANTHER" id="PTHR30124">
    <property type="entry name" value="MEMBRANE-BOUND LYTIC MUREIN TRANSGLYCOSYLASE A"/>
    <property type="match status" value="1"/>
</dbReference>
<protein>
    <submittedName>
        <fullName evidence="3">Membrane-bound lytic murein transglycosylase A</fullName>
    </submittedName>
</protein>
<evidence type="ECO:0000313" key="3">
    <source>
        <dbReference type="EMBL" id="VAV96027.1"/>
    </source>
</evidence>